<comment type="subcellular location">
    <subcellularLocation>
        <location evidence="1">Cell membrane</location>
        <topology evidence="1">Multi-pass membrane protein</topology>
    </subcellularLocation>
</comment>
<dbReference type="PRINTS" id="PR01036">
    <property type="entry name" value="TCRTETB"/>
</dbReference>
<keyword evidence="2" id="KW-0813">Transport</keyword>
<comment type="caution">
    <text evidence="9">The sequence shown here is derived from an EMBL/GenBank/DDBJ whole genome shotgun (WGS) entry which is preliminary data.</text>
</comment>
<feature type="transmembrane region" description="Helical" evidence="7">
    <location>
        <begin position="364"/>
        <end position="387"/>
    </location>
</feature>
<evidence type="ECO:0000256" key="6">
    <source>
        <dbReference type="ARBA" id="ARBA00023136"/>
    </source>
</evidence>
<keyword evidence="10" id="KW-1185">Reference proteome</keyword>
<evidence type="ECO:0000256" key="7">
    <source>
        <dbReference type="SAM" id="Phobius"/>
    </source>
</evidence>
<name>A0A3A4AND5_9ACTN</name>
<keyword evidence="6 7" id="KW-0472">Membrane</keyword>
<dbReference type="RefSeq" id="WP_119929031.1">
    <property type="nucleotide sequence ID" value="NZ_QZEY01000011.1"/>
</dbReference>
<feature type="transmembrane region" description="Helical" evidence="7">
    <location>
        <begin position="86"/>
        <end position="104"/>
    </location>
</feature>
<feature type="transmembrane region" description="Helical" evidence="7">
    <location>
        <begin position="206"/>
        <end position="225"/>
    </location>
</feature>
<protein>
    <submittedName>
        <fullName evidence="9">MFS transporter</fullName>
    </submittedName>
</protein>
<feature type="transmembrane region" description="Helical" evidence="7">
    <location>
        <begin position="474"/>
        <end position="495"/>
    </location>
</feature>
<feature type="transmembrane region" description="Helical" evidence="7">
    <location>
        <begin position="110"/>
        <end position="132"/>
    </location>
</feature>
<evidence type="ECO:0000313" key="10">
    <source>
        <dbReference type="Proteomes" id="UP000265768"/>
    </source>
</evidence>
<feature type="transmembrane region" description="Helical" evidence="7">
    <location>
        <begin position="237"/>
        <end position="254"/>
    </location>
</feature>
<proteinExistence type="predicted"/>
<dbReference type="GO" id="GO:0005886">
    <property type="term" value="C:plasma membrane"/>
    <property type="evidence" value="ECO:0007669"/>
    <property type="project" value="UniProtKB-SubCell"/>
</dbReference>
<dbReference type="Pfam" id="PF07690">
    <property type="entry name" value="MFS_1"/>
    <property type="match status" value="1"/>
</dbReference>
<keyword evidence="5 7" id="KW-1133">Transmembrane helix</keyword>
<feature type="transmembrane region" description="Helical" evidence="7">
    <location>
        <begin position="144"/>
        <end position="167"/>
    </location>
</feature>
<dbReference type="EMBL" id="QZEY01000011">
    <property type="protein sequence ID" value="RJL27130.1"/>
    <property type="molecule type" value="Genomic_DNA"/>
</dbReference>
<feature type="transmembrane region" description="Helical" evidence="7">
    <location>
        <begin position="408"/>
        <end position="428"/>
    </location>
</feature>
<accession>A0A3A4AND5</accession>
<evidence type="ECO:0000256" key="2">
    <source>
        <dbReference type="ARBA" id="ARBA00022448"/>
    </source>
</evidence>
<organism evidence="9 10">
    <name type="scientific">Bailinhaonella thermotolerans</name>
    <dbReference type="NCBI Taxonomy" id="1070861"/>
    <lineage>
        <taxon>Bacteria</taxon>
        <taxon>Bacillati</taxon>
        <taxon>Actinomycetota</taxon>
        <taxon>Actinomycetes</taxon>
        <taxon>Streptosporangiales</taxon>
        <taxon>Streptosporangiaceae</taxon>
        <taxon>Bailinhaonella</taxon>
    </lineage>
</organism>
<evidence type="ECO:0000256" key="5">
    <source>
        <dbReference type="ARBA" id="ARBA00022989"/>
    </source>
</evidence>
<feature type="transmembrane region" description="Helical" evidence="7">
    <location>
        <begin position="54"/>
        <end position="74"/>
    </location>
</feature>
<keyword evidence="4 7" id="KW-0812">Transmembrane</keyword>
<feature type="domain" description="Major facilitator superfamily (MFS) profile" evidence="8">
    <location>
        <begin position="20"/>
        <end position="500"/>
    </location>
</feature>
<dbReference type="Proteomes" id="UP000265768">
    <property type="component" value="Unassembled WGS sequence"/>
</dbReference>
<reference evidence="9 10" key="1">
    <citation type="submission" date="2018-09" db="EMBL/GenBank/DDBJ databases">
        <title>YIM 75507 draft genome.</title>
        <authorList>
            <person name="Tang S."/>
            <person name="Feng Y."/>
        </authorList>
    </citation>
    <scope>NUCLEOTIDE SEQUENCE [LARGE SCALE GENOMIC DNA]</scope>
    <source>
        <strain evidence="9 10">YIM 75507</strain>
    </source>
</reference>
<evidence type="ECO:0000256" key="1">
    <source>
        <dbReference type="ARBA" id="ARBA00004651"/>
    </source>
</evidence>
<dbReference type="InterPro" id="IPR036259">
    <property type="entry name" value="MFS_trans_sf"/>
</dbReference>
<evidence type="ECO:0000256" key="4">
    <source>
        <dbReference type="ARBA" id="ARBA00022692"/>
    </source>
</evidence>
<dbReference type="PANTHER" id="PTHR42718:SF47">
    <property type="entry name" value="METHYL VIOLOGEN RESISTANCE PROTEIN SMVA"/>
    <property type="match status" value="1"/>
</dbReference>
<dbReference type="CDD" id="cd17321">
    <property type="entry name" value="MFS_MMR_MDR_like"/>
    <property type="match status" value="1"/>
</dbReference>
<dbReference type="SUPFAM" id="SSF103473">
    <property type="entry name" value="MFS general substrate transporter"/>
    <property type="match status" value="1"/>
</dbReference>
<evidence type="ECO:0000259" key="8">
    <source>
        <dbReference type="PROSITE" id="PS50850"/>
    </source>
</evidence>
<gene>
    <name evidence="9" type="ORF">D5H75_25315</name>
</gene>
<dbReference type="AlphaFoldDB" id="A0A3A4AND5"/>
<keyword evidence="3" id="KW-1003">Cell membrane</keyword>
<feature type="transmembrane region" description="Helical" evidence="7">
    <location>
        <begin position="314"/>
        <end position="333"/>
    </location>
</feature>
<sequence length="507" mass="51156">MTLTENRPAITPPHPRRWLGLAVLSASLLLVVMDITILNVALPAIAAELRPDSVSLLWMVDVYALVVAGLLVTVSALADRWGRRRMLLTGFAVFGAASAAVVWADSPGEVIALRALLGVGGAMIMPSTLSLIRTLFPDGRERATALGVWAAMAAVGGALGPILGGLLLEHFSWHAAFLVNVPVMAVAIAAGLVLLPESRNPRPGRLDLLAALLSMAGMTALIFAIKQVGKHGVTDPAALAALAVAAAALGWFAARCLRRPEPLLELRLFRTPSFTAGAVTALITELAMAGVMLLMAQWMQLVKGYGPLETGLRLLPLALAAVVASPLAPALAARIGARTVLAGGLAVTAGGFLVLAAAPLEYPVVVASLALIGLGMGSLSIASAAIMAGAPPEKAGSAAAIEETGYELGGALGVAILGSLAAAVYRAALPLGTLAALGVTGAAAGSARESLAGALELPVPALAARAQAAFTDSLALTGLAGGALMLAAAAAVWFLTPRTLDLSAASH</sequence>
<evidence type="ECO:0000256" key="3">
    <source>
        <dbReference type="ARBA" id="ARBA00022475"/>
    </source>
</evidence>
<dbReference type="Gene3D" id="1.20.1250.20">
    <property type="entry name" value="MFS general substrate transporter like domains"/>
    <property type="match status" value="1"/>
</dbReference>
<dbReference type="InterPro" id="IPR005829">
    <property type="entry name" value="Sugar_transporter_CS"/>
</dbReference>
<dbReference type="GO" id="GO:0022857">
    <property type="term" value="F:transmembrane transporter activity"/>
    <property type="evidence" value="ECO:0007669"/>
    <property type="project" value="InterPro"/>
</dbReference>
<feature type="transmembrane region" description="Helical" evidence="7">
    <location>
        <begin position="21"/>
        <end position="42"/>
    </location>
</feature>
<evidence type="ECO:0000313" key="9">
    <source>
        <dbReference type="EMBL" id="RJL27130.1"/>
    </source>
</evidence>
<dbReference type="OrthoDB" id="3218509at2"/>
<dbReference type="PROSITE" id="PS00216">
    <property type="entry name" value="SUGAR_TRANSPORT_1"/>
    <property type="match status" value="1"/>
</dbReference>
<dbReference type="PANTHER" id="PTHR42718">
    <property type="entry name" value="MAJOR FACILITATOR SUPERFAMILY MULTIDRUG TRANSPORTER MFSC"/>
    <property type="match status" value="1"/>
</dbReference>
<dbReference type="InterPro" id="IPR020846">
    <property type="entry name" value="MFS_dom"/>
</dbReference>
<dbReference type="InterPro" id="IPR011701">
    <property type="entry name" value="MFS"/>
</dbReference>
<feature type="transmembrane region" description="Helical" evidence="7">
    <location>
        <begin position="173"/>
        <end position="194"/>
    </location>
</feature>
<feature type="transmembrane region" description="Helical" evidence="7">
    <location>
        <begin position="274"/>
        <end position="294"/>
    </location>
</feature>
<feature type="transmembrane region" description="Helical" evidence="7">
    <location>
        <begin position="340"/>
        <end position="358"/>
    </location>
</feature>
<dbReference type="PROSITE" id="PS50850">
    <property type="entry name" value="MFS"/>
    <property type="match status" value="1"/>
</dbReference>